<evidence type="ECO:0000313" key="2">
    <source>
        <dbReference type="Proteomes" id="UP000562984"/>
    </source>
</evidence>
<dbReference type="Pfam" id="PF06240">
    <property type="entry name" value="COXG"/>
    <property type="match status" value="1"/>
</dbReference>
<proteinExistence type="predicted"/>
<dbReference type="InterPro" id="IPR010419">
    <property type="entry name" value="CO_DH_gsu"/>
</dbReference>
<reference evidence="1 2" key="1">
    <citation type="submission" date="2020-05" db="EMBL/GenBank/DDBJ databases">
        <title>Nakamurella sp. DB0629 isolated from air conditioner.</title>
        <authorList>
            <person name="Kim D.H."/>
            <person name="Kim D.-U."/>
        </authorList>
    </citation>
    <scope>NUCLEOTIDE SEQUENCE [LARGE SCALE GENOMIC DNA]</scope>
    <source>
        <strain evidence="1 2">DB0629</strain>
    </source>
</reference>
<name>A0A849A5D4_9ACTN</name>
<dbReference type="RefSeq" id="WP_171199375.1">
    <property type="nucleotide sequence ID" value="NZ_JABEND010000003.1"/>
</dbReference>
<dbReference type="Proteomes" id="UP000562984">
    <property type="component" value="Unassembled WGS sequence"/>
</dbReference>
<dbReference type="PANTHER" id="PTHR38588:SF1">
    <property type="entry name" value="BLL0334 PROTEIN"/>
    <property type="match status" value="1"/>
</dbReference>
<evidence type="ECO:0000313" key="1">
    <source>
        <dbReference type="EMBL" id="NNG35735.1"/>
    </source>
</evidence>
<sequence>MELDHRFELPVGIDRAWPMLLDIATVGPCFPGAELEKVSGDEFSGSVKLKAGPVRLSYRGQAKIIERNDRTHTATIQATGQDSPATTAAMLVTATAAEVAPGRTLVDLRTTLALTGRPADFTRPLMISVGNDLVSRFADCVSTKLVGRASGGAQLIDVENPDEVAADREEALAHPGGGTGPNRGTGYRPIAEFSVDGRPASGLLRKVLPAVLAVVGALVGWALLRRRPDEPDSGRGSASD</sequence>
<protein>
    <submittedName>
        <fullName evidence="1">SRPBCC family protein</fullName>
    </submittedName>
</protein>
<gene>
    <name evidence="1" type="ORF">HKD39_08425</name>
</gene>
<dbReference type="AlphaFoldDB" id="A0A849A5D4"/>
<accession>A0A849A5D4</accession>
<dbReference type="PANTHER" id="PTHR38588">
    <property type="entry name" value="BLL0334 PROTEIN"/>
    <property type="match status" value="1"/>
</dbReference>
<dbReference type="InterPro" id="IPR023393">
    <property type="entry name" value="START-like_dom_sf"/>
</dbReference>
<dbReference type="SUPFAM" id="SSF55961">
    <property type="entry name" value="Bet v1-like"/>
    <property type="match status" value="1"/>
</dbReference>
<dbReference type="CDD" id="cd07823">
    <property type="entry name" value="SRPBCC_5"/>
    <property type="match status" value="1"/>
</dbReference>
<organism evidence="1 2">
    <name type="scientific">Nakamurella aerolata</name>
    <dbReference type="NCBI Taxonomy" id="1656892"/>
    <lineage>
        <taxon>Bacteria</taxon>
        <taxon>Bacillati</taxon>
        <taxon>Actinomycetota</taxon>
        <taxon>Actinomycetes</taxon>
        <taxon>Nakamurellales</taxon>
        <taxon>Nakamurellaceae</taxon>
        <taxon>Nakamurella</taxon>
    </lineage>
</organism>
<keyword evidence="2" id="KW-1185">Reference proteome</keyword>
<dbReference type="EMBL" id="JABEND010000003">
    <property type="protein sequence ID" value="NNG35735.1"/>
    <property type="molecule type" value="Genomic_DNA"/>
</dbReference>
<comment type="caution">
    <text evidence="1">The sequence shown here is derived from an EMBL/GenBank/DDBJ whole genome shotgun (WGS) entry which is preliminary data.</text>
</comment>
<dbReference type="Gene3D" id="3.30.530.20">
    <property type="match status" value="1"/>
</dbReference>